<name>A0A0P0A7E6_9RHOB</name>
<gene>
    <name evidence="1" type="ORF">IMCC12053_2739</name>
</gene>
<dbReference type="Proteomes" id="UP000064920">
    <property type="component" value="Chromosome"/>
</dbReference>
<dbReference type="AlphaFoldDB" id="A0A0P0A7E6"/>
<sequence>MSLATLSFDQIAMAAMTVLALREVMIVTLPDRIAGPNGWLVNTNAGDRA</sequence>
<organism evidence="1 2">
    <name type="scientific">Celeribacter marinus</name>
    <dbReference type="NCBI Taxonomy" id="1397108"/>
    <lineage>
        <taxon>Bacteria</taxon>
        <taxon>Pseudomonadati</taxon>
        <taxon>Pseudomonadota</taxon>
        <taxon>Alphaproteobacteria</taxon>
        <taxon>Rhodobacterales</taxon>
        <taxon>Roseobacteraceae</taxon>
        <taxon>Celeribacter</taxon>
    </lineage>
</organism>
<proteinExistence type="predicted"/>
<dbReference type="STRING" id="1397108.IMCC12053_2739"/>
<dbReference type="RefSeq" id="WP_156320750.1">
    <property type="nucleotide sequence ID" value="NZ_CP012023.1"/>
</dbReference>
<dbReference type="EMBL" id="CP012023">
    <property type="protein sequence ID" value="ALI56686.1"/>
    <property type="molecule type" value="Genomic_DNA"/>
</dbReference>
<evidence type="ECO:0000313" key="1">
    <source>
        <dbReference type="EMBL" id="ALI56686.1"/>
    </source>
</evidence>
<dbReference type="KEGG" id="cmar:IMCC12053_2739"/>
<protein>
    <submittedName>
        <fullName evidence="1">Uncharacterized protein</fullName>
    </submittedName>
</protein>
<reference evidence="1 2" key="1">
    <citation type="submission" date="2015-05" db="EMBL/GenBank/DDBJ databases">
        <authorList>
            <person name="Wang D.B."/>
            <person name="Wang M."/>
        </authorList>
    </citation>
    <scope>NUCLEOTIDE SEQUENCE [LARGE SCALE GENOMIC DNA]</scope>
    <source>
        <strain evidence="1 2">IMCC 12053</strain>
    </source>
</reference>
<keyword evidence="2" id="KW-1185">Reference proteome</keyword>
<accession>A0A0P0A7E6</accession>
<evidence type="ECO:0000313" key="2">
    <source>
        <dbReference type="Proteomes" id="UP000064920"/>
    </source>
</evidence>